<dbReference type="GO" id="GO:0008168">
    <property type="term" value="F:methyltransferase activity"/>
    <property type="evidence" value="ECO:0007669"/>
    <property type="project" value="InterPro"/>
</dbReference>
<sequence>MSKQGAVDQDKLTVGTVIFTAGDAQQNADYWDDSELIAHWDKTVEAYRKQCSDQADQAAANPPYHKRKEGYGLPGGISRPTNITCSKSASVTREGHVTKVRPAPRKKLVAPSRPAPRKDLKPKVGDQGSTPAIDPSHNTQQEGSIYGHSII</sequence>
<organism evidence="3 4">
    <name type="scientific">Parasitella parasitica</name>
    <dbReference type="NCBI Taxonomy" id="35722"/>
    <lineage>
        <taxon>Eukaryota</taxon>
        <taxon>Fungi</taxon>
        <taxon>Fungi incertae sedis</taxon>
        <taxon>Mucoromycota</taxon>
        <taxon>Mucoromycotina</taxon>
        <taxon>Mucoromycetes</taxon>
        <taxon>Mucorales</taxon>
        <taxon>Mucorineae</taxon>
        <taxon>Mucoraceae</taxon>
        <taxon>Parasitella</taxon>
    </lineage>
</organism>
<dbReference type="Pfam" id="PF20636">
    <property type="entry name" value="SMN_G2-BD"/>
    <property type="match status" value="1"/>
</dbReference>
<dbReference type="Proteomes" id="UP000054107">
    <property type="component" value="Unassembled WGS sequence"/>
</dbReference>
<evidence type="ECO:0000256" key="1">
    <source>
        <dbReference type="SAM" id="MobiDB-lite"/>
    </source>
</evidence>
<dbReference type="InterPro" id="IPR002052">
    <property type="entry name" value="DNA_methylase_N6_adenine_CS"/>
</dbReference>
<dbReference type="AlphaFoldDB" id="A0A0B7N2J3"/>
<dbReference type="STRING" id="35722.A0A0B7N2J3"/>
<name>A0A0B7N2J3_9FUNG</name>
<feature type="compositionally biased region" description="Basic residues" evidence="1">
    <location>
        <begin position="98"/>
        <end position="108"/>
    </location>
</feature>
<dbReference type="GO" id="GO:0003676">
    <property type="term" value="F:nucleic acid binding"/>
    <property type="evidence" value="ECO:0007669"/>
    <property type="project" value="InterPro"/>
</dbReference>
<evidence type="ECO:0000313" key="3">
    <source>
        <dbReference type="EMBL" id="CEP11622.1"/>
    </source>
</evidence>
<reference evidence="3 4" key="1">
    <citation type="submission" date="2014-09" db="EMBL/GenBank/DDBJ databases">
        <authorList>
            <person name="Ellenberger Sabrina"/>
        </authorList>
    </citation>
    <scope>NUCLEOTIDE SEQUENCE [LARGE SCALE GENOMIC DNA]</scope>
    <source>
        <strain evidence="3 4">CBS 412.66</strain>
    </source>
</reference>
<keyword evidence="4" id="KW-1185">Reference proteome</keyword>
<feature type="region of interest" description="Disordered" evidence="1">
    <location>
        <begin position="53"/>
        <end position="151"/>
    </location>
</feature>
<dbReference type="PROSITE" id="PS00092">
    <property type="entry name" value="N6_MTASE"/>
    <property type="match status" value="1"/>
</dbReference>
<feature type="domain" description="Survival Motor Neuron Gemin2-binding" evidence="2">
    <location>
        <begin position="27"/>
        <end position="50"/>
    </location>
</feature>
<evidence type="ECO:0000259" key="2">
    <source>
        <dbReference type="Pfam" id="PF20636"/>
    </source>
</evidence>
<dbReference type="GO" id="GO:0032259">
    <property type="term" value="P:methylation"/>
    <property type="evidence" value="ECO:0007669"/>
    <property type="project" value="InterPro"/>
</dbReference>
<evidence type="ECO:0000313" key="4">
    <source>
        <dbReference type="Proteomes" id="UP000054107"/>
    </source>
</evidence>
<dbReference type="InterPro" id="IPR049481">
    <property type="entry name" value="SMN_G2-BD"/>
</dbReference>
<proteinExistence type="predicted"/>
<dbReference type="EMBL" id="LN726728">
    <property type="protein sequence ID" value="CEP11622.1"/>
    <property type="molecule type" value="Genomic_DNA"/>
</dbReference>
<dbReference type="OrthoDB" id="197400at2759"/>
<protein>
    <recommendedName>
        <fullName evidence="2">Survival Motor Neuron Gemin2-binding domain-containing protein</fullName>
    </recommendedName>
</protein>
<gene>
    <name evidence="3" type="primary">PARPA_05502.1 scaffold 18616</name>
</gene>
<accession>A0A0B7N2J3</accession>
<feature type="compositionally biased region" description="Polar residues" evidence="1">
    <location>
        <begin position="79"/>
        <end position="91"/>
    </location>
</feature>